<sequence>MFNLKSHPKIVECITQMLVDTKYKLPFYGQYNLMINFKELKSIPTCGVNVTRKGMNFYYNTEFLNKLPQEEVNFIDIHEIFHLLFNHPKRTVSGRYDPHLANIAQDMLINSIIWADLNHGFVQIPKDEKGQNMALFLPNDYGGEQIFEPLYEWLMEKKKEHAEKNKNNKCETCDGTGKKPQDQGQQSEKGDQEGQDGGDQQGEGQGQGNEKSEGQGEQGEGQGEGGQGEGDGQGEGQDGGDGHGHGHGDGEACPDCNGTGQGNGGGQDGKDSAGNPSYGNYGQDGSGNAVDTHSLDSIFDNIEQTEGQYMDSHIEDTIPEELRETMVKEAYEKLKARGLVEGNIENTINKLRKRRKDYLKEIKRSVSNIIGAGNKHKTITRLNRRGIKGLKGNKKVKSKINVILDTSGSMGGMFEKVLSYVFQRDIEINLLQCDARIQGVETISSMKELEKLHIRGLGGTVLMPGINHICENYNKFNTVILTDGFTDSLDLSQHNGKVLILTTHEECGIIAKPKKGLKQIWIDTSYD</sequence>
<dbReference type="InterPro" id="IPR036465">
    <property type="entry name" value="vWFA_dom_sf"/>
</dbReference>
<proteinExistence type="predicted"/>
<dbReference type="InterPro" id="IPR025154">
    <property type="entry name" value="Put_metallopeptidase_dom"/>
</dbReference>
<feature type="domain" description="Putative metallopeptidase" evidence="4">
    <location>
        <begin position="49"/>
        <end position="220"/>
    </location>
</feature>
<feature type="compositionally biased region" description="Gly residues" evidence="2">
    <location>
        <begin position="195"/>
        <end position="207"/>
    </location>
</feature>
<dbReference type="Pfam" id="PF09967">
    <property type="entry name" value="DUF2201"/>
    <property type="match status" value="1"/>
</dbReference>
<keyword evidence="1" id="KW-0175">Coiled coil</keyword>
<gene>
    <name evidence="5" type="primary">576</name>
    <name evidence="5" type="ORF">SLAVMIC_00899</name>
</gene>
<evidence type="ECO:0000259" key="4">
    <source>
        <dbReference type="Pfam" id="PF13203"/>
    </source>
</evidence>
<dbReference type="PANTHER" id="PTHR38730:SF1">
    <property type="entry name" value="SLL7028 PROTEIN"/>
    <property type="match status" value="1"/>
</dbReference>
<dbReference type="PANTHER" id="PTHR38730">
    <property type="entry name" value="SLL7028 PROTEIN"/>
    <property type="match status" value="1"/>
</dbReference>
<protein>
    <submittedName>
        <fullName evidence="5">Gp576</fullName>
    </submittedName>
</protein>
<evidence type="ECO:0000256" key="2">
    <source>
        <dbReference type="SAM" id="MobiDB-lite"/>
    </source>
</evidence>
<feature type="domain" description="VWA-like" evidence="3">
    <location>
        <begin position="401"/>
        <end position="499"/>
    </location>
</feature>
<evidence type="ECO:0000313" key="5">
    <source>
        <dbReference type="EMBL" id="CAG7581553.1"/>
    </source>
</evidence>
<feature type="compositionally biased region" description="Basic and acidic residues" evidence="2">
    <location>
        <begin position="240"/>
        <end position="250"/>
    </location>
</feature>
<evidence type="ECO:0000259" key="3">
    <source>
        <dbReference type="Pfam" id="PF09967"/>
    </source>
</evidence>
<dbReference type="InterPro" id="IPR018698">
    <property type="entry name" value="VWA-like_dom"/>
</dbReference>
<feature type="compositionally biased region" description="Basic and acidic residues" evidence="2">
    <location>
        <begin position="163"/>
        <end position="181"/>
    </location>
</feature>
<dbReference type="Pfam" id="PF13203">
    <property type="entry name" value="DUF2201_N"/>
    <property type="match status" value="1"/>
</dbReference>
<feature type="compositionally biased region" description="Gly residues" evidence="2">
    <location>
        <begin position="216"/>
        <end position="239"/>
    </location>
</feature>
<accession>A0A8D9FRX7</accession>
<organism evidence="5">
    <name type="scientific">uncultured marine phage</name>
    <dbReference type="NCBI Taxonomy" id="707152"/>
    <lineage>
        <taxon>Viruses</taxon>
        <taxon>environmental samples</taxon>
    </lineage>
</organism>
<feature type="coiled-coil region" evidence="1">
    <location>
        <begin position="341"/>
        <end position="368"/>
    </location>
</feature>
<dbReference type="SUPFAM" id="SSF53300">
    <property type="entry name" value="vWA-like"/>
    <property type="match status" value="1"/>
</dbReference>
<feature type="region of interest" description="Disordered" evidence="2">
    <location>
        <begin position="163"/>
        <end position="293"/>
    </location>
</feature>
<evidence type="ECO:0000256" key="1">
    <source>
        <dbReference type="SAM" id="Coils"/>
    </source>
</evidence>
<reference evidence="5" key="1">
    <citation type="submission" date="2021-06" db="EMBL/GenBank/DDBJ databases">
        <authorList>
            <person name="Gannon L."/>
            <person name="Redgwell R T."/>
            <person name="Michniewski S."/>
            <person name="Harrison D C."/>
            <person name="Millard A."/>
        </authorList>
    </citation>
    <scope>NUCLEOTIDE SEQUENCE</scope>
</reference>
<dbReference type="EMBL" id="OU342829">
    <property type="protein sequence ID" value="CAG7581553.1"/>
    <property type="molecule type" value="Genomic_DNA"/>
</dbReference>
<name>A0A8D9FRX7_9VIRU</name>